<keyword evidence="1" id="KW-0812">Transmembrane</keyword>
<dbReference type="OrthoDB" id="771245at2"/>
<sequence>MNSFFKTIIAGWGAKKLGGGCLSTILIFVLIYVALGQCSRTPQRSVLLQKSVPAIESRKIG</sequence>
<gene>
    <name evidence="2" type="ORF">SAMN05443550_101474</name>
</gene>
<evidence type="ECO:0000313" key="3">
    <source>
        <dbReference type="Proteomes" id="UP000198850"/>
    </source>
</evidence>
<dbReference type="EMBL" id="FNRA01000001">
    <property type="protein sequence ID" value="SDZ93353.1"/>
    <property type="molecule type" value="Genomic_DNA"/>
</dbReference>
<evidence type="ECO:0000256" key="1">
    <source>
        <dbReference type="SAM" id="Phobius"/>
    </source>
</evidence>
<protein>
    <submittedName>
        <fullName evidence="2">Uncharacterized protein</fullName>
    </submittedName>
</protein>
<dbReference type="Proteomes" id="UP000198850">
    <property type="component" value="Unassembled WGS sequence"/>
</dbReference>
<keyword evidence="3" id="KW-1185">Reference proteome</keyword>
<organism evidence="2 3">
    <name type="scientific">Pedobacter hartonius</name>
    <dbReference type="NCBI Taxonomy" id="425514"/>
    <lineage>
        <taxon>Bacteria</taxon>
        <taxon>Pseudomonadati</taxon>
        <taxon>Bacteroidota</taxon>
        <taxon>Sphingobacteriia</taxon>
        <taxon>Sphingobacteriales</taxon>
        <taxon>Sphingobacteriaceae</taxon>
        <taxon>Pedobacter</taxon>
    </lineage>
</organism>
<dbReference type="AlphaFoldDB" id="A0A1H3X282"/>
<keyword evidence="1" id="KW-1133">Transmembrane helix</keyword>
<keyword evidence="1" id="KW-0472">Membrane</keyword>
<accession>A0A1H3X282</accession>
<dbReference type="RefSeq" id="WP_090554751.1">
    <property type="nucleotide sequence ID" value="NZ_FNRA01000001.1"/>
</dbReference>
<proteinExistence type="predicted"/>
<feature type="transmembrane region" description="Helical" evidence="1">
    <location>
        <begin position="17"/>
        <end position="35"/>
    </location>
</feature>
<reference evidence="2 3" key="1">
    <citation type="submission" date="2016-10" db="EMBL/GenBank/DDBJ databases">
        <authorList>
            <person name="de Groot N.N."/>
        </authorList>
    </citation>
    <scope>NUCLEOTIDE SEQUENCE [LARGE SCALE GENOMIC DNA]</scope>
    <source>
        <strain evidence="2 3">DSM 19033</strain>
    </source>
</reference>
<evidence type="ECO:0000313" key="2">
    <source>
        <dbReference type="EMBL" id="SDZ93353.1"/>
    </source>
</evidence>
<dbReference type="STRING" id="425514.SAMN05443550_101474"/>
<name>A0A1H3X282_9SPHI</name>